<reference evidence="1 2" key="1">
    <citation type="journal article" date="2022" name="New Phytol.">
        <title>Ecological generalism drives hyperdiversity of secondary metabolite gene clusters in xylarialean endophytes.</title>
        <authorList>
            <person name="Franco M.E.E."/>
            <person name="Wisecaver J.H."/>
            <person name="Arnold A.E."/>
            <person name="Ju Y.M."/>
            <person name="Slot J.C."/>
            <person name="Ahrendt S."/>
            <person name="Moore L.P."/>
            <person name="Eastman K.E."/>
            <person name="Scott K."/>
            <person name="Konkel Z."/>
            <person name="Mondo S.J."/>
            <person name="Kuo A."/>
            <person name="Hayes R.D."/>
            <person name="Haridas S."/>
            <person name="Andreopoulos B."/>
            <person name="Riley R."/>
            <person name="LaButti K."/>
            <person name="Pangilinan J."/>
            <person name="Lipzen A."/>
            <person name="Amirebrahimi M."/>
            <person name="Yan J."/>
            <person name="Adam C."/>
            <person name="Keymanesh K."/>
            <person name="Ng V."/>
            <person name="Louie K."/>
            <person name="Northen T."/>
            <person name="Drula E."/>
            <person name="Henrissat B."/>
            <person name="Hsieh H.M."/>
            <person name="Youens-Clark K."/>
            <person name="Lutzoni F."/>
            <person name="Miadlikowska J."/>
            <person name="Eastwood D.C."/>
            <person name="Hamelin R.C."/>
            <person name="Grigoriev I.V."/>
            <person name="U'Ren J.M."/>
        </authorList>
    </citation>
    <scope>NUCLEOTIDE SEQUENCE [LARGE SCALE GENOMIC DNA]</scope>
    <source>
        <strain evidence="1 2">ER1909</strain>
    </source>
</reference>
<evidence type="ECO:0000313" key="1">
    <source>
        <dbReference type="EMBL" id="KAI6085262.1"/>
    </source>
</evidence>
<comment type="caution">
    <text evidence="1">The sequence shown here is derived from an EMBL/GenBank/DDBJ whole genome shotgun (WGS) entry which is preliminary data.</text>
</comment>
<gene>
    <name evidence="1" type="ORF">F4821DRAFT_261103</name>
</gene>
<accession>A0ACC0CXP2</accession>
<dbReference type="Proteomes" id="UP001497680">
    <property type="component" value="Unassembled WGS sequence"/>
</dbReference>
<organism evidence="1 2">
    <name type="scientific">Hypoxylon rubiginosum</name>
    <dbReference type="NCBI Taxonomy" id="110542"/>
    <lineage>
        <taxon>Eukaryota</taxon>
        <taxon>Fungi</taxon>
        <taxon>Dikarya</taxon>
        <taxon>Ascomycota</taxon>
        <taxon>Pezizomycotina</taxon>
        <taxon>Sordariomycetes</taxon>
        <taxon>Xylariomycetidae</taxon>
        <taxon>Xylariales</taxon>
        <taxon>Hypoxylaceae</taxon>
        <taxon>Hypoxylon</taxon>
    </lineage>
</organism>
<sequence length="365" mass="40752">MLFAPITSLALLAGAAESRLSPGAIALTPDALPVIDPPIDFDKVIESGLQENLPTTHYSIDIFSEGEIPEDCKREAELRNYTASDFEVFKVLYKDCDQPWIMCRKKDADIDEDEMATVREPPYSPFYTLTSTSTKKFGKMPLGMREFIKHVMIMKPEGLPGAEAVNSGDVVMVSDKSYKLNILAHEISHSIDSHQEVHGITPAGNGGLSVSRLWREQYSRDNATVSDYARTLWPEKYVKRIYSPFDPPDLPQFLAEVGRIALYHHVVPGGLRNLSHDPYHQVHNQLATYLSAYRSVITPRNKPRCDNKQQDSPLVHVDTGRHIHTPPAANHTRHKIGTMIRPGSGALGNYTCAIPHRLPKIPLVA</sequence>
<evidence type="ECO:0000313" key="2">
    <source>
        <dbReference type="Proteomes" id="UP001497680"/>
    </source>
</evidence>
<keyword evidence="2" id="KW-1185">Reference proteome</keyword>
<proteinExistence type="predicted"/>
<name>A0ACC0CXP2_9PEZI</name>
<protein>
    <submittedName>
        <fullName evidence="1">Uncharacterized protein</fullName>
    </submittedName>
</protein>
<dbReference type="EMBL" id="MU394327">
    <property type="protein sequence ID" value="KAI6085262.1"/>
    <property type="molecule type" value="Genomic_DNA"/>
</dbReference>